<proteinExistence type="predicted"/>
<evidence type="ECO:0000313" key="1">
    <source>
        <dbReference type="EMBL" id="CAG8679069.1"/>
    </source>
</evidence>
<keyword evidence="2" id="KW-1185">Reference proteome</keyword>
<sequence>MENDLFDLNKVIYEDALKEVLSSIETEDITDALSIITEEFFERIESQVPEMVEYLLENYPPTKVYHAIDYHTNSQHQLFLGIFYLAIDQQENSFLEISKAARSMNPHAQYLLGCFYGKEIGLYKNLKLGFFYIRSAAEQRIPAAYFALAQYYNGDHEHNHFVCHQKTVNSRYAGSKPFLSIAIAYEGGIGTLCDIHEAIYWGRKGDE</sequence>
<dbReference type="SUPFAM" id="SSF81901">
    <property type="entry name" value="HCP-like"/>
    <property type="match status" value="1"/>
</dbReference>
<feature type="non-terminal residue" evidence="1">
    <location>
        <position position="207"/>
    </location>
</feature>
<organism evidence="1 2">
    <name type="scientific">Ambispora gerdemannii</name>
    <dbReference type="NCBI Taxonomy" id="144530"/>
    <lineage>
        <taxon>Eukaryota</taxon>
        <taxon>Fungi</taxon>
        <taxon>Fungi incertae sedis</taxon>
        <taxon>Mucoromycota</taxon>
        <taxon>Glomeromycotina</taxon>
        <taxon>Glomeromycetes</taxon>
        <taxon>Archaeosporales</taxon>
        <taxon>Ambisporaceae</taxon>
        <taxon>Ambispora</taxon>
    </lineage>
</organism>
<reference evidence="1" key="1">
    <citation type="submission" date="2021-06" db="EMBL/GenBank/DDBJ databases">
        <authorList>
            <person name="Kallberg Y."/>
            <person name="Tangrot J."/>
            <person name="Rosling A."/>
        </authorList>
    </citation>
    <scope>NUCLEOTIDE SEQUENCE</scope>
    <source>
        <strain evidence="1">MT106</strain>
    </source>
</reference>
<dbReference type="AlphaFoldDB" id="A0A9N9EHY7"/>
<gene>
    <name evidence="1" type="ORF">AGERDE_LOCUS12588</name>
</gene>
<comment type="caution">
    <text evidence="1">The sequence shown here is derived from an EMBL/GenBank/DDBJ whole genome shotgun (WGS) entry which is preliminary data.</text>
</comment>
<protein>
    <submittedName>
        <fullName evidence="1">11702_t:CDS:1</fullName>
    </submittedName>
</protein>
<dbReference type="InterPro" id="IPR006597">
    <property type="entry name" value="Sel1-like"/>
</dbReference>
<evidence type="ECO:0000313" key="2">
    <source>
        <dbReference type="Proteomes" id="UP000789831"/>
    </source>
</evidence>
<dbReference type="EMBL" id="CAJVPL010009735">
    <property type="protein sequence ID" value="CAG8679069.1"/>
    <property type="molecule type" value="Genomic_DNA"/>
</dbReference>
<dbReference type="Pfam" id="PF08238">
    <property type="entry name" value="Sel1"/>
    <property type="match status" value="2"/>
</dbReference>
<dbReference type="SMART" id="SM00671">
    <property type="entry name" value="SEL1"/>
    <property type="match status" value="1"/>
</dbReference>
<dbReference type="Gene3D" id="1.25.40.10">
    <property type="entry name" value="Tetratricopeptide repeat domain"/>
    <property type="match status" value="1"/>
</dbReference>
<accession>A0A9N9EHY7</accession>
<name>A0A9N9EHY7_9GLOM</name>
<dbReference type="Proteomes" id="UP000789831">
    <property type="component" value="Unassembled WGS sequence"/>
</dbReference>
<dbReference type="InterPro" id="IPR011990">
    <property type="entry name" value="TPR-like_helical_dom_sf"/>
</dbReference>